<evidence type="ECO:0000256" key="1">
    <source>
        <dbReference type="SAM" id="Coils"/>
    </source>
</evidence>
<dbReference type="SUPFAM" id="SSF50494">
    <property type="entry name" value="Trypsin-like serine proteases"/>
    <property type="match status" value="1"/>
</dbReference>
<evidence type="ECO:0000313" key="4">
    <source>
        <dbReference type="Proteomes" id="UP001642464"/>
    </source>
</evidence>
<keyword evidence="4" id="KW-1185">Reference proteome</keyword>
<comment type="caution">
    <text evidence="3">The sequence shown here is derived from an EMBL/GenBank/DDBJ whole genome shotgun (WGS) entry which is preliminary data.</text>
</comment>
<keyword evidence="2" id="KW-1133">Transmembrane helix</keyword>
<evidence type="ECO:0000313" key="3">
    <source>
        <dbReference type="EMBL" id="CAK9016300.1"/>
    </source>
</evidence>
<dbReference type="InterPro" id="IPR009003">
    <property type="entry name" value="Peptidase_S1_PA"/>
</dbReference>
<dbReference type="Proteomes" id="UP001642464">
    <property type="component" value="Unassembled WGS sequence"/>
</dbReference>
<feature type="coiled-coil region" evidence="1">
    <location>
        <begin position="295"/>
        <end position="358"/>
    </location>
</feature>
<organism evidence="3 4">
    <name type="scientific">Durusdinium trenchii</name>
    <dbReference type="NCBI Taxonomy" id="1381693"/>
    <lineage>
        <taxon>Eukaryota</taxon>
        <taxon>Sar</taxon>
        <taxon>Alveolata</taxon>
        <taxon>Dinophyceae</taxon>
        <taxon>Suessiales</taxon>
        <taxon>Symbiodiniaceae</taxon>
        <taxon>Durusdinium</taxon>
    </lineage>
</organism>
<dbReference type="InterPro" id="IPR036249">
    <property type="entry name" value="Thioredoxin-like_sf"/>
</dbReference>
<dbReference type="SUPFAM" id="SSF52833">
    <property type="entry name" value="Thioredoxin-like"/>
    <property type="match status" value="1"/>
</dbReference>
<keyword evidence="2" id="KW-0472">Membrane</keyword>
<reference evidence="3 4" key="1">
    <citation type="submission" date="2024-02" db="EMBL/GenBank/DDBJ databases">
        <authorList>
            <person name="Chen Y."/>
            <person name="Shah S."/>
            <person name="Dougan E. K."/>
            <person name="Thang M."/>
            <person name="Chan C."/>
        </authorList>
    </citation>
    <scope>NUCLEOTIDE SEQUENCE [LARGE SCALE GENOMIC DNA]</scope>
</reference>
<name>A0ABP0JPC6_9DINO</name>
<dbReference type="Gene3D" id="2.40.10.10">
    <property type="entry name" value="Trypsin-like serine proteases"/>
    <property type="match status" value="2"/>
</dbReference>
<feature type="transmembrane region" description="Helical" evidence="2">
    <location>
        <begin position="386"/>
        <end position="406"/>
    </location>
</feature>
<dbReference type="InterPro" id="IPR043504">
    <property type="entry name" value="Peptidase_S1_PA_chymotrypsin"/>
</dbReference>
<dbReference type="Gene3D" id="3.40.30.10">
    <property type="entry name" value="Glutaredoxin"/>
    <property type="match status" value="1"/>
</dbReference>
<keyword evidence="1" id="KW-0175">Coiled coil</keyword>
<gene>
    <name evidence="3" type="ORF">SCF082_LOCUS13122</name>
</gene>
<dbReference type="Pfam" id="PF13365">
    <property type="entry name" value="Trypsin_2"/>
    <property type="match status" value="1"/>
</dbReference>
<evidence type="ECO:0000256" key="2">
    <source>
        <dbReference type="SAM" id="Phobius"/>
    </source>
</evidence>
<proteinExistence type="predicted"/>
<keyword evidence="2" id="KW-0812">Transmembrane</keyword>
<dbReference type="EMBL" id="CAXAMM010008094">
    <property type="protein sequence ID" value="CAK9016300.1"/>
    <property type="molecule type" value="Genomic_DNA"/>
</dbReference>
<sequence>MLCVASMCLVAHAAPLEPPGHVVLAGGCSGVCVDPAGVVLTAKHCGAEERVDVTFPDGRKFPATRVAVSPAPEGTVAYQLPPGEYPYAPLAKSGPAVGDPVYSWGYPGDSGASFSQGVITGVAIAGGYEPSSMGEVTVYTASYCGWCQSLKQHYDQGVFKPYQFRFIDVGDAPPAGVESLPTVEFHGRRVSGYDPSNPAGLLRWLNSVARSPVKSTGAKVQLYRASVMATPGWSGGPLFDAAGSVVGLCSVSNLENSTGWIRLEDLSSVYTASISRRGPIPFSRPEGARSPADDVATLKAQLASLVKDIEEFKSAGILGKLGEIGDLKRDFAGLKASAAAARDEADKAKAEIDRLRGEGWPWWYALPFSIGGVIHRFYLMKRTLSYLCLSLLCLCCLLWGACLAGDAPPGVAVIPLAVSCVCFAVLLHGIDDWADTIHETREQLDDTRGELAECRDDLRCNREHIEYLDSQLRQFTHDEDGNEIDYIEPDFVQPFVDPNGYSGLAHCYYDYAEACEDACEDGCEDCLEEFSDEFTEDALAQHYEDLKS</sequence>
<feature type="transmembrane region" description="Helical" evidence="2">
    <location>
        <begin position="360"/>
        <end position="379"/>
    </location>
</feature>
<protein>
    <submittedName>
        <fullName evidence="3">Thioredoxin-like_fold domain-containing protein</fullName>
    </submittedName>
</protein>
<feature type="transmembrane region" description="Helical" evidence="2">
    <location>
        <begin position="412"/>
        <end position="430"/>
    </location>
</feature>
<accession>A0ABP0JPC6</accession>